<evidence type="ECO:0000256" key="1">
    <source>
        <dbReference type="ARBA" id="ARBA00001913"/>
    </source>
</evidence>
<organism evidence="10 11">
    <name type="scientific">Corynascus novoguineensis</name>
    <dbReference type="NCBI Taxonomy" id="1126955"/>
    <lineage>
        <taxon>Eukaryota</taxon>
        <taxon>Fungi</taxon>
        <taxon>Dikarya</taxon>
        <taxon>Ascomycota</taxon>
        <taxon>Pezizomycotina</taxon>
        <taxon>Sordariomycetes</taxon>
        <taxon>Sordariomycetidae</taxon>
        <taxon>Sordariales</taxon>
        <taxon>Chaetomiaceae</taxon>
        <taxon>Corynascus</taxon>
    </lineage>
</organism>
<keyword evidence="7" id="KW-0106">Calcium</keyword>
<dbReference type="PANTHER" id="PTHR11742:SF89">
    <property type="entry name" value="ALPHA-1,2-MANNOSIDASE"/>
    <property type="match status" value="1"/>
</dbReference>
<evidence type="ECO:0000256" key="3">
    <source>
        <dbReference type="ARBA" id="ARBA00007658"/>
    </source>
</evidence>
<dbReference type="GO" id="GO:0036503">
    <property type="term" value="P:ERAD pathway"/>
    <property type="evidence" value="ECO:0007669"/>
    <property type="project" value="UniProtKB-ARBA"/>
</dbReference>
<dbReference type="InterPro" id="IPR012341">
    <property type="entry name" value="6hp_glycosidase-like_sf"/>
</dbReference>
<feature type="active site" evidence="6">
    <location>
        <position position="498"/>
    </location>
</feature>
<keyword evidence="4 9" id="KW-0378">Hydrolase</keyword>
<keyword evidence="5 8" id="KW-1015">Disulfide bond</keyword>
<keyword evidence="7" id="KW-0479">Metal-binding</keyword>
<evidence type="ECO:0000256" key="8">
    <source>
        <dbReference type="PIRSR" id="PIRSR601382-3"/>
    </source>
</evidence>
<gene>
    <name evidence="10" type="ORF">C7999DRAFT_10865</name>
</gene>
<evidence type="ECO:0000256" key="5">
    <source>
        <dbReference type="ARBA" id="ARBA00023157"/>
    </source>
</evidence>
<comment type="similarity">
    <text evidence="3 9">Belongs to the glycosyl hydrolase 47 family.</text>
</comment>
<accession>A0AAN7HU23</accession>
<comment type="pathway">
    <text evidence="2">Protein modification; protein glycosylation.</text>
</comment>
<reference evidence="10" key="2">
    <citation type="submission" date="2023-05" db="EMBL/GenBank/DDBJ databases">
        <authorList>
            <consortium name="Lawrence Berkeley National Laboratory"/>
            <person name="Steindorff A."/>
            <person name="Hensen N."/>
            <person name="Bonometti L."/>
            <person name="Westerberg I."/>
            <person name="Brannstrom I.O."/>
            <person name="Guillou S."/>
            <person name="Cros-Aarteil S."/>
            <person name="Calhoun S."/>
            <person name="Haridas S."/>
            <person name="Kuo A."/>
            <person name="Mondo S."/>
            <person name="Pangilinan J."/>
            <person name="Riley R."/>
            <person name="Labutti K."/>
            <person name="Andreopoulos B."/>
            <person name="Lipzen A."/>
            <person name="Chen C."/>
            <person name="Yanf M."/>
            <person name="Daum C."/>
            <person name="Ng V."/>
            <person name="Clum A."/>
            <person name="Ohm R."/>
            <person name="Martin F."/>
            <person name="Silar P."/>
            <person name="Natvig D."/>
            <person name="Lalanne C."/>
            <person name="Gautier V."/>
            <person name="Ament-Velasquez S.L."/>
            <person name="Kruys A."/>
            <person name="Hutchinson M.I."/>
            <person name="Powell A.J."/>
            <person name="Barry K."/>
            <person name="Miller A.N."/>
            <person name="Grigoriev I.V."/>
            <person name="Debuchy R."/>
            <person name="Gladieux P."/>
            <person name="Thoren M.H."/>
            <person name="Johannesson H."/>
        </authorList>
    </citation>
    <scope>NUCLEOTIDE SEQUENCE</scope>
    <source>
        <strain evidence="10">CBS 359.72</strain>
    </source>
</reference>
<evidence type="ECO:0000256" key="2">
    <source>
        <dbReference type="ARBA" id="ARBA00004922"/>
    </source>
</evidence>
<evidence type="ECO:0000256" key="6">
    <source>
        <dbReference type="PIRSR" id="PIRSR601382-1"/>
    </source>
</evidence>
<dbReference type="Gene3D" id="1.50.10.10">
    <property type="match status" value="1"/>
</dbReference>
<dbReference type="EC" id="3.2.1.-" evidence="9"/>
<dbReference type="EMBL" id="MU857606">
    <property type="protein sequence ID" value="KAK4251345.1"/>
    <property type="molecule type" value="Genomic_DNA"/>
</dbReference>
<dbReference type="Pfam" id="PF01532">
    <property type="entry name" value="Glyco_hydro_47"/>
    <property type="match status" value="1"/>
</dbReference>
<feature type="active site" description="Proton donor" evidence="6">
    <location>
        <position position="431"/>
    </location>
</feature>
<dbReference type="GO" id="GO:0005975">
    <property type="term" value="P:carbohydrate metabolic process"/>
    <property type="evidence" value="ECO:0007669"/>
    <property type="project" value="InterPro"/>
</dbReference>
<dbReference type="GO" id="GO:0005509">
    <property type="term" value="F:calcium ion binding"/>
    <property type="evidence" value="ECO:0007669"/>
    <property type="project" value="InterPro"/>
</dbReference>
<reference evidence="10" key="1">
    <citation type="journal article" date="2023" name="Mol. Phylogenet. Evol.">
        <title>Genome-scale phylogeny and comparative genomics of the fungal order Sordariales.</title>
        <authorList>
            <person name="Hensen N."/>
            <person name="Bonometti L."/>
            <person name="Westerberg I."/>
            <person name="Brannstrom I.O."/>
            <person name="Guillou S."/>
            <person name="Cros-Aarteil S."/>
            <person name="Calhoun S."/>
            <person name="Haridas S."/>
            <person name="Kuo A."/>
            <person name="Mondo S."/>
            <person name="Pangilinan J."/>
            <person name="Riley R."/>
            <person name="LaButti K."/>
            <person name="Andreopoulos B."/>
            <person name="Lipzen A."/>
            <person name="Chen C."/>
            <person name="Yan M."/>
            <person name="Daum C."/>
            <person name="Ng V."/>
            <person name="Clum A."/>
            <person name="Steindorff A."/>
            <person name="Ohm R.A."/>
            <person name="Martin F."/>
            <person name="Silar P."/>
            <person name="Natvig D.O."/>
            <person name="Lalanne C."/>
            <person name="Gautier V."/>
            <person name="Ament-Velasquez S.L."/>
            <person name="Kruys A."/>
            <person name="Hutchinson M.I."/>
            <person name="Powell A.J."/>
            <person name="Barry K."/>
            <person name="Miller A.N."/>
            <person name="Grigoriev I.V."/>
            <person name="Debuchy R."/>
            <person name="Gladieux P."/>
            <person name="Hiltunen Thoren M."/>
            <person name="Johannesson H."/>
        </authorList>
    </citation>
    <scope>NUCLEOTIDE SEQUENCE</scope>
    <source>
        <strain evidence="10">CBS 359.72</strain>
    </source>
</reference>
<comment type="cofactor">
    <cofactor evidence="1 7">
        <name>Ca(2+)</name>
        <dbReference type="ChEBI" id="CHEBI:29108"/>
    </cofactor>
</comment>
<sequence>MLAVRRRGYFALFPAFGLLLFLVLYFRGDAVTVPKRGTGGGRPGGDEDEPTFWSKVPVHYPPDSIRPLPTGTPVQYPRVQATTFPVERDAEARTRRIERRDAVRDVFYRGWLSYRELAWGADELAPVSGGVKNHFGGWAATLVDALDTLWIMDLKDEFDEAVSKAATIDFTQTDLPQINVFETNIRYLGGFLAAYELSRDRRLLRKAVEVGDMLYKAFDTPNRMPITRWDLHAAARGEKQVANKGLIAEVGTLSMEFTRLSMLTGEPKWFDAVQRISDEMAAQQDSTALPGLWPLDVNGKKKVFNSGSVFALGAMADSAYEYLPKMAALIGGQLPMYQEMYEKAIKAAMKHNIFRPLTPTNEDILIAGNAHAKDHGIELEPQGQHLVCFWGGMMALAARLFSRDQDMEPARKLVEGCIWTYKAFPHGIMAEAFLMAPCPAGDSCQWSETAWKREVLRRAGKDPNGAESGAEADAIIKEERLPKGFTSINDRAYVLRPEAIESVFVLYRVTGREDLLDAAWDMFIAIDRATSTELANSAVSDVTSPEEPKKKDSMESFWMAETLKYFYLIFSEPGVISLDEFVLNTEAHPFRRLLK</sequence>
<dbReference type="PRINTS" id="PR00747">
    <property type="entry name" value="GLYHDRLASE47"/>
</dbReference>
<dbReference type="AlphaFoldDB" id="A0AAN7HU23"/>
<evidence type="ECO:0000313" key="10">
    <source>
        <dbReference type="EMBL" id="KAK4251345.1"/>
    </source>
</evidence>
<protein>
    <recommendedName>
        <fullName evidence="9">alpha-1,2-Mannosidase</fullName>
        <ecNumber evidence="9">3.2.1.-</ecNumber>
    </recommendedName>
</protein>
<keyword evidence="11" id="KW-1185">Reference proteome</keyword>
<dbReference type="InterPro" id="IPR036026">
    <property type="entry name" value="Seven-hairpin_glycosidases"/>
</dbReference>
<dbReference type="GO" id="GO:0016020">
    <property type="term" value="C:membrane"/>
    <property type="evidence" value="ECO:0007669"/>
    <property type="project" value="InterPro"/>
</dbReference>
<evidence type="ECO:0000256" key="9">
    <source>
        <dbReference type="RuleBase" id="RU361193"/>
    </source>
</evidence>
<evidence type="ECO:0000256" key="7">
    <source>
        <dbReference type="PIRSR" id="PIRSR601382-2"/>
    </source>
</evidence>
<feature type="disulfide bond" evidence="8">
    <location>
        <begin position="388"/>
        <end position="417"/>
    </location>
</feature>
<dbReference type="PANTHER" id="PTHR11742">
    <property type="entry name" value="MANNOSYL-OLIGOSACCHARIDE ALPHA-1,2-MANNOSIDASE-RELATED"/>
    <property type="match status" value="1"/>
</dbReference>
<dbReference type="FunFam" id="1.50.10.10:FF:000037">
    <property type="entry name" value="alpha-1,2-Mannosidase"/>
    <property type="match status" value="1"/>
</dbReference>
<name>A0AAN7HU23_9PEZI</name>
<dbReference type="GO" id="GO:0005783">
    <property type="term" value="C:endoplasmic reticulum"/>
    <property type="evidence" value="ECO:0007669"/>
    <property type="project" value="TreeGrafter"/>
</dbReference>
<feature type="active site" description="Proton donor" evidence="6">
    <location>
        <position position="182"/>
    </location>
</feature>
<feature type="active site" evidence="6">
    <location>
        <position position="317"/>
    </location>
</feature>
<evidence type="ECO:0000313" key="11">
    <source>
        <dbReference type="Proteomes" id="UP001303647"/>
    </source>
</evidence>
<dbReference type="GO" id="GO:0004571">
    <property type="term" value="F:mannosyl-oligosaccharide 1,2-alpha-mannosidase activity"/>
    <property type="evidence" value="ECO:0007669"/>
    <property type="project" value="InterPro"/>
</dbReference>
<proteinExistence type="inferred from homology"/>
<dbReference type="InterPro" id="IPR001382">
    <property type="entry name" value="Glyco_hydro_47"/>
</dbReference>
<evidence type="ECO:0000256" key="4">
    <source>
        <dbReference type="ARBA" id="ARBA00022801"/>
    </source>
</evidence>
<dbReference type="SUPFAM" id="SSF48225">
    <property type="entry name" value="Seven-hairpin glycosidases"/>
    <property type="match status" value="1"/>
</dbReference>
<dbReference type="Proteomes" id="UP001303647">
    <property type="component" value="Unassembled WGS sequence"/>
</dbReference>
<dbReference type="InterPro" id="IPR050749">
    <property type="entry name" value="Glycosyl_Hydrolase_47"/>
</dbReference>
<feature type="binding site" evidence="7">
    <location>
        <position position="585"/>
    </location>
    <ligand>
        <name>Ca(2+)</name>
        <dbReference type="ChEBI" id="CHEBI:29108"/>
    </ligand>
</feature>
<keyword evidence="9" id="KW-0326">Glycosidase</keyword>
<comment type="caution">
    <text evidence="10">The sequence shown here is derived from an EMBL/GenBank/DDBJ whole genome shotgun (WGS) entry which is preliminary data.</text>
</comment>